<dbReference type="InterPro" id="IPR003347">
    <property type="entry name" value="JmjC_dom"/>
</dbReference>
<comment type="function">
    <text evidence="3">Oxygenase that can act as both a histone lysine demethylase and a ribosomal histidine hydroxylase.</text>
</comment>
<accession>A0A9Q1L102</accession>
<evidence type="ECO:0000313" key="6">
    <source>
        <dbReference type="Proteomes" id="UP001153076"/>
    </source>
</evidence>
<dbReference type="InterPro" id="IPR016024">
    <property type="entry name" value="ARM-type_fold"/>
</dbReference>
<sequence>MADMGAPLKTTAVTMEGRKGRKRWRSHLHHHLSDARNPNILFSLTLAAVSKPSNPSLEPLIKQCLRKFVEFLSSASEPFLNPVLSLLPVLLRSECNQIACAAARIAGAMALVSIEANERIASESEILRGLVVKIVRSENKAVKKAMCNAVLDVSTTSFGRQRLIELSCLDYLMLGFHQLQKSLTSLLSVSIIEREGNPYLGVASSQDELPLLLLASVVTLTNSCNAGQLERIPKILVVALLIFLKQIWSAVREQLLAFRLLNSSEARYCHLSNFSAYNLAESIFRLSMDASALVCPRQSEIVIRDIFGSQQSSFMNFMSGHWESSPLLMTELSSDSDVLHDIFSSFMLCATCDEILPRFLSSTLRGMVSCPPIELNEIDTLSFLCDVRGMLGCPVRYQQDIRVVRTNLHSKSEEHYFREGSCRPLSIDDMLECEVAYREGYTIALRGMQFHFKSIGAISQEVASLFGQPAVSANLYVTPPNSQGLACHFDDHCVFVCQLYGIKEWAVFPQPVVQLPRLYEHVEVPKDLREGRQILLRAGDVLYIPRGFAHEAHTVTGVDANSRHDGFSVHLTLAIEVEPPFLWEGFAHVALHRWGHDHSFGSGSSWSLQANSVSILHLAIHLISDDVLLFRKACLVAASSLPSETKDWLDMNQRTIFNELVKKIDELASFEDSLEFLQLALQRNEDPFHWLRWLEHLNWGRGCARDNWHSDGNCRILTFIYQQKEDAKAAFADVKSKFCSEVLFDHAKETFGKLYALYKQARMQYLNGMLSLHC</sequence>
<comment type="similarity">
    <text evidence="3">Belongs to the ROX family.</text>
</comment>
<dbReference type="GO" id="GO:0005506">
    <property type="term" value="F:iron ion binding"/>
    <property type="evidence" value="ECO:0007669"/>
    <property type="project" value="UniProtKB-UniRule"/>
</dbReference>
<keyword evidence="1 3" id="KW-0479">Metal-binding</keyword>
<comment type="subcellular location">
    <subcellularLocation>
        <location evidence="3">Nucleus</location>
    </subcellularLocation>
</comment>
<keyword evidence="3" id="KW-0804">Transcription</keyword>
<comment type="cofactor">
    <cofactor evidence="3">
        <name>Fe(2+)</name>
        <dbReference type="ChEBI" id="CHEBI:29033"/>
    </cofactor>
    <text evidence="3">Binds 1 Fe(2+) ion per subunit.</text>
</comment>
<dbReference type="Gene3D" id="2.60.120.650">
    <property type="entry name" value="Cupin"/>
    <property type="match status" value="1"/>
</dbReference>
<evidence type="ECO:0000256" key="1">
    <source>
        <dbReference type="ARBA" id="ARBA00022723"/>
    </source>
</evidence>
<dbReference type="GO" id="GO:0051864">
    <property type="term" value="F:histone H3K36 demethylase activity"/>
    <property type="evidence" value="ECO:0007669"/>
    <property type="project" value="TreeGrafter"/>
</dbReference>
<name>A0A9Q1L102_9CARY</name>
<organism evidence="5 6">
    <name type="scientific">Carnegiea gigantea</name>
    <dbReference type="NCBI Taxonomy" id="171969"/>
    <lineage>
        <taxon>Eukaryota</taxon>
        <taxon>Viridiplantae</taxon>
        <taxon>Streptophyta</taxon>
        <taxon>Embryophyta</taxon>
        <taxon>Tracheophyta</taxon>
        <taxon>Spermatophyta</taxon>
        <taxon>Magnoliopsida</taxon>
        <taxon>eudicotyledons</taxon>
        <taxon>Gunneridae</taxon>
        <taxon>Pentapetalae</taxon>
        <taxon>Caryophyllales</taxon>
        <taxon>Cactineae</taxon>
        <taxon>Cactaceae</taxon>
        <taxon>Cactoideae</taxon>
        <taxon>Echinocereeae</taxon>
        <taxon>Carnegiea</taxon>
    </lineage>
</organism>
<dbReference type="PANTHER" id="PTHR13096:SF9">
    <property type="entry name" value="BIFUNCTIONAL LYSINE-SPECIFIC DEMETHYLASE AND HISTIDYL-HYDROXYLASE"/>
    <property type="match status" value="1"/>
</dbReference>
<keyword evidence="3" id="KW-0805">Transcription regulation</keyword>
<keyword evidence="2 3" id="KW-0408">Iron</keyword>
<dbReference type="PANTHER" id="PTHR13096">
    <property type="entry name" value="MINA53 MYC INDUCED NUCLEAR ANTIGEN"/>
    <property type="match status" value="1"/>
</dbReference>
<dbReference type="InterPro" id="IPR039994">
    <property type="entry name" value="NO66-like"/>
</dbReference>
<dbReference type="Pfam" id="PF08007">
    <property type="entry name" value="JmjC_2"/>
    <property type="match status" value="1"/>
</dbReference>
<feature type="domain" description="JmjC" evidence="4">
    <location>
        <begin position="441"/>
        <end position="579"/>
    </location>
</feature>
<dbReference type="GO" id="GO:0005730">
    <property type="term" value="C:nucleolus"/>
    <property type="evidence" value="ECO:0007669"/>
    <property type="project" value="TreeGrafter"/>
</dbReference>
<dbReference type="PROSITE" id="PS51184">
    <property type="entry name" value="JMJC"/>
    <property type="match status" value="1"/>
</dbReference>
<dbReference type="EC" id="1.14.11.-" evidence="3"/>
<dbReference type="SUPFAM" id="SSF48371">
    <property type="entry name" value="ARM repeat"/>
    <property type="match status" value="1"/>
</dbReference>
<keyword evidence="6" id="KW-1185">Reference proteome</keyword>
<dbReference type="AlphaFoldDB" id="A0A9Q1L102"/>
<dbReference type="SUPFAM" id="SSF51197">
    <property type="entry name" value="Clavaminate synthase-like"/>
    <property type="match status" value="1"/>
</dbReference>
<dbReference type="OrthoDB" id="425950at2759"/>
<comment type="caution">
    <text evidence="5">The sequence shown here is derived from an EMBL/GenBank/DDBJ whole genome shotgun (WGS) entry which is preliminary data.</text>
</comment>
<keyword evidence="3" id="KW-0539">Nucleus</keyword>
<proteinExistence type="inferred from homology"/>
<evidence type="ECO:0000313" key="5">
    <source>
        <dbReference type="EMBL" id="KAJ8452147.1"/>
    </source>
</evidence>
<evidence type="ECO:0000256" key="3">
    <source>
        <dbReference type="RuleBase" id="RU366061"/>
    </source>
</evidence>
<dbReference type="GO" id="GO:0032453">
    <property type="term" value="F:histone H3K4 demethylase activity"/>
    <property type="evidence" value="ECO:0007669"/>
    <property type="project" value="TreeGrafter"/>
</dbReference>
<reference evidence="5" key="1">
    <citation type="submission" date="2022-04" db="EMBL/GenBank/DDBJ databases">
        <title>Carnegiea gigantea Genome sequencing and assembly v2.</title>
        <authorList>
            <person name="Copetti D."/>
            <person name="Sanderson M.J."/>
            <person name="Burquez A."/>
            <person name="Wojciechowski M.F."/>
        </authorList>
    </citation>
    <scope>NUCLEOTIDE SEQUENCE</scope>
    <source>
        <strain evidence="5">SGP5-SGP5p</strain>
        <tissue evidence="5">Aerial part</tissue>
    </source>
</reference>
<keyword evidence="3" id="KW-0560">Oxidoreductase</keyword>
<dbReference type="EMBL" id="JAKOGI010000006">
    <property type="protein sequence ID" value="KAJ8452147.1"/>
    <property type="molecule type" value="Genomic_DNA"/>
</dbReference>
<evidence type="ECO:0000259" key="4">
    <source>
        <dbReference type="PROSITE" id="PS51184"/>
    </source>
</evidence>
<dbReference type="Proteomes" id="UP001153076">
    <property type="component" value="Unassembled WGS sequence"/>
</dbReference>
<keyword evidence="3" id="KW-0223">Dioxygenase</keyword>
<protein>
    <recommendedName>
        <fullName evidence="3">Bifunctional lysine-specific demethylase and histidyl-hydroxylase</fullName>
        <ecNumber evidence="3">1.14.11.-</ecNumber>
    </recommendedName>
</protein>
<evidence type="ECO:0000256" key="2">
    <source>
        <dbReference type="ARBA" id="ARBA00023004"/>
    </source>
</evidence>
<gene>
    <name evidence="5" type="ORF">Cgig2_016728</name>
</gene>